<sequence length="99" mass="11348">MEGEIERLRNENQRLIEERTVSQCQLGTARKELHPDHIKMVVLDKADEMLSIGFDVQIHKILSLLPAKVEVVAFYATMPKDALGLTRKKFMNKPKTTTN</sequence>
<dbReference type="InterPro" id="IPR027417">
    <property type="entry name" value="P-loop_NTPase"/>
</dbReference>
<protein>
    <recommendedName>
        <fullName evidence="1">DEAD/DEAH-box helicase domain-containing protein</fullName>
    </recommendedName>
</protein>
<evidence type="ECO:0000313" key="2">
    <source>
        <dbReference type="EMBL" id="KAK6782510.1"/>
    </source>
</evidence>
<dbReference type="AlphaFoldDB" id="A0AAN8T6D3"/>
<dbReference type="GO" id="GO:0003676">
    <property type="term" value="F:nucleic acid binding"/>
    <property type="evidence" value="ECO:0007669"/>
    <property type="project" value="InterPro"/>
</dbReference>
<accession>A0AAN8T6D3</accession>
<dbReference type="Gene3D" id="3.40.50.300">
    <property type="entry name" value="P-loop containing nucleotide triphosphate hydrolases"/>
    <property type="match status" value="1"/>
</dbReference>
<feature type="domain" description="DEAD/DEAH-box helicase" evidence="1">
    <location>
        <begin position="32"/>
        <end position="81"/>
    </location>
</feature>
<keyword evidence="3" id="KW-1185">Reference proteome</keyword>
<organism evidence="2 3">
    <name type="scientific">Solanum bulbocastanum</name>
    <name type="common">Wild potato</name>
    <dbReference type="NCBI Taxonomy" id="147425"/>
    <lineage>
        <taxon>Eukaryota</taxon>
        <taxon>Viridiplantae</taxon>
        <taxon>Streptophyta</taxon>
        <taxon>Embryophyta</taxon>
        <taxon>Tracheophyta</taxon>
        <taxon>Spermatophyta</taxon>
        <taxon>Magnoliopsida</taxon>
        <taxon>eudicotyledons</taxon>
        <taxon>Gunneridae</taxon>
        <taxon>Pentapetalae</taxon>
        <taxon>asterids</taxon>
        <taxon>lamiids</taxon>
        <taxon>Solanales</taxon>
        <taxon>Solanaceae</taxon>
        <taxon>Solanoideae</taxon>
        <taxon>Solaneae</taxon>
        <taxon>Solanum</taxon>
    </lineage>
</organism>
<dbReference type="Pfam" id="PF00270">
    <property type="entry name" value="DEAD"/>
    <property type="match status" value="1"/>
</dbReference>
<evidence type="ECO:0000313" key="3">
    <source>
        <dbReference type="Proteomes" id="UP001371456"/>
    </source>
</evidence>
<comment type="caution">
    <text evidence="2">The sequence shown here is derived from an EMBL/GenBank/DDBJ whole genome shotgun (WGS) entry which is preliminary data.</text>
</comment>
<name>A0AAN8T6D3_SOLBU</name>
<dbReference type="GO" id="GO:0005524">
    <property type="term" value="F:ATP binding"/>
    <property type="evidence" value="ECO:0007669"/>
    <property type="project" value="InterPro"/>
</dbReference>
<dbReference type="SUPFAM" id="SSF52540">
    <property type="entry name" value="P-loop containing nucleoside triphosphate hydrolases"/>
    <property type="match status" value="1"/>
</dbReference>
<proteinExistence type="predicted"/>
<dbReference type="EMBL" id="JBANQN010000008">
    <property type="protein sequence ID" value="KAK6782510.1"/>
    <property type="molecule type" value="Genomic_DNA"/>
</dbReference>
<dbReference type="InterPro" id="IPR011545">
    <property type="entry name" value="DEAD/DEAH_box_helicase_dom"/>
</dbReference>
<gene>
    <name evidence="2" type="ORF">RDI58_020306</name>
</gene>
<reference evidence="2 3" key="1">
    <citation type="submission" date="2024-02" db="EMBL/GenBank/DDBJ databases">
        <title>de novo genome assembly of Solanum bulbocastanum strain 11H21.</title>
        <authorList>
            <person name="Hosaka A.J."/>
        </authorList>
    </citation>
    <scope>NUCLEOTIDE SEQUENCE [LARGE SCALE GENOMIC DNA]</scope>
    <source>
        <tissue evidence="2">Young leaves</tissue>
    </source>
</reference>
<dbReference type="Proteomes" id="UP001371456">
    <property type="component" value="Unassembled WGS sequence"/>
</dbReference>
<evidence type="ECO:0000259" key="1">
    <source>
        <dbReference type="Pfam" id="PF00270"/>
    </source>
</evidence>